<dbReference type="Proteomes" id="UP000607653">
    <property type="component" value="Unassembled WGS sequence"/>
</dbReference>
<accession>A0A822ZFZ3</accession>
<keyword evidence="2" id="KW-1185">Reference proteome</keyword>
<dbReference type="AlphaFoldDB" id="A0A822ZFZ3"/>
<protein>
    <submittedName>
        <fullName evidence="1">Uncharacterized protein</fullName>
    </submittedName>
</protein>
<organism evidence="1 2">
    <name type="scientific">Nelumbo nucifera</name>
    <name type="common">Sacred lotus</name>
    <dbReference type="NCBI Taxonomy" id="4432"/>
    <lineage>
        <taxon>Eukaryota</taxon>
        <taxon>Viridiplantae</taxon>
        <taxon>Streptophyta</taxon>
        <taxon>Embryophyta</taxon>
        <taxon>Tracheophyta</taxon>
        <taxon>Spermatophyta</taxon>
        <taxon>Magnoliopsida</taxon>
        <taxon>Proteales</taxon>
        <taxon>Nelumbonaceae</taxon>
        <taxon>Nelumbo</taxon>
    </lineage>
</organism>
<evidence type="ECO:0000313" key="2">
    <source>
        <dbReference type="Proteomes" id="UP000607653"/>
    </source>
</evidence>
<proteinExistence type="predicted"/>
<sequence>MNISVTCSRVRSYLGLELFDERNSESTTTSYWHLTVVTIWAQPNDSVEKNHKGARRVKSKIGEIALEMVKMVRECHRCHWFEL</sequence>
<gene>
    <name evidence="1" type="ORF">HUJ06_001650</name>
</gene>
<evidence type="ECO:0000313" key="1">
    <source>
        <dbReference type="EMBL" id="DAD43420.1"/>
    </source>
</evidence>
<comment type="caution">
    <text evidence="1">The sequence shown here is derived from an EMBL/GenBank/DDBJ whole genome shotgun (WGS) entry which is preliminary data.</text>
</comment>
<dbReference type="EMBL" id="DUZY01000006">
    <property type="protein sequence ID" value="DAD43420.1"/>
    <property type="molecule type" value="Genomic_DNA"/>
</dbReference>
<reference evidence="1 2" key="1">
    <citation type="journal article" date="2020" name="Mol. Biol. Evol.">
        <title>Distinct Expression and Methylation Patterns for Genes with Different Fates following a Single Whole-Genome Duplication in Flowering Plants.</title>
        <authorList>
            <person name="Shi T."/>
            <person name="Rahmani R.S."/>
            <person name="Gugger P.F."/>
            <person name="Wang M."/>
            <person name="Li H."/>
            <person name="Zhang Y."/>
            <person name="Li Z."/>
            <person name="Wang Q."/>
            <person name="Van de Peer Y."/>
            <person name="Marchal K."/>
            <person name="Chen J."/>
        </authorList>
    </citation>
    <scope>NUCLEOTIDE SEQUENCE [LARGE SCALE GENOMIC DNA]</scope>
    <source>
        <tissue evidence="1">Leaf</tissue>
    </source>
</reference>
<name>A0A822ZFZ3_NELNU</name>